<evidence type="ECO:0000313" key="2">
    <source>
        <dbReference type="EMBL" id="TGK01650.1"/>
    </source>
</evidence>
<feature type="region of interest" description="Disordered" evidence="1">
    <location>
        <begin position="30"/>
        <end position="67"/>
    </location>
</feature>
<feature type="region of interest" description="Disordered" evidence="1">
    <location>
        <begin position="173"/>
        <end position="198"/>
    </location>
</feature>
<accession>A0A4R9FTP9</accession>
<dbReference type="EMBL" id="RQEP01000016">
    <property type="protein sequence ID" value="TGK01650.1"/>
    <property type="molecule type" value="Genomic_DNA"/>
</dbReference>
<protein>
    <submittedName>
        <fullName evidence="2">Periplasmic heavy metal sensor</fullName>
    </submittedName>
</protein>
<evidence type="ECO:0000313" key="3">
    <source>
        <dbReference type="Proteomes" id="UP000297453"/>
    </source>
</evidence>
<dbReference type="Gene3D" id="1.20.120.1490">
    <property type="match status" value="1"/>
</dbReference>
<proteinExistence type="predicted"/>
<gene>
    <name evidence="2" type="ORF">EHO59_11090</name>
</gene>
<evidence type="ECO:0000256" key="1">
    <source>
        <dbReference type="SAM" id="MobiDB-lite"/>
    </source>
</evidence>
<dbReference type="Proteomes" id="UP000297453">
    <property type="component" value="Unassembled WGS sequence"/>
</dbReference>
<organism evidence="2 3">
    <name type="scientific">Leptospira semungkisensis</name>
    <dbReference type="NCBI Taxonomy" id="2484985"/>
    <lineage>
        <taxon>Bacteria</taxon>
        <taxon>Pseudomonadati</taxon>
        <taxon>Spirochaetota</taxon>
        <taxon>Spirochaetia</taxon>
        <taxon>Leptospirales</taxon>
        <taxon>Leptospiraceae</taxon>
        <taxon>Leptospira</taxon>
    </lineage>
</organism>
<keyword evidence="3" id="KW-1185">Reference proteome</keyword>
<reference evidence="2" key="1">
    <citation type="journal article" date="2019" name="PLoS Negl. Trop. Dis.">
        <title>Revisiting the worldwide diversity of Leptospira species in the environment.</title>
        <authorList>
            <person name="Vincent A.T."/>
            <person name="Schiettekatte O."/>
            <person name="Bourhy P."/>
            <person name="Veyrier F.J."/>
            <person name="Picardeau M."/>
        </authorList>
    </citation>
    <scope>NUCLEOTIDE SEQUENCE [LARGE SCALE GENOMIC DNA]</scope>
    <source>
        <strain evidence="2">SSS9</strain>
    </source>
</reference>
<dbReference type="OrthoDB" id="329976at2"/>
<feature type="compositionally biased region" description="Pro residues" evidence="1">
    <location>
        <begin position="32"/>
        <end position="42"/>
    </location>
</feature>
<sequence>MKEEDFVLKPNTIKKFLLILLVTGSSNLLLADPPPPPPPFGPEPFDLYGPGPGGPGHGHGPRREEGRDFEKFAKELGMTQEQIDKAKAAREKRFSTTKAMSDKLPNLHEDLRKLLESPKVDMSAVRSKLKEIGDLQLELRILHIQGRLEFESFLNHDQKQKLTQLHKERIQRIKDRRDHFPPPHRPPGPPGDRDCKGI</sequence>
<comment type="caution">
    <text evidence="2">The sequence shown here is derived from an EMBL/GenBank/DDBJ whole genome shotgun (WGS) entry which is preliminary data.</text>
</comment>
<dbReference type="InterPro" id="IPR025961">
    <property type="entry name" value="Metal_resist"/>
</dbReference>
<dbReference type="AlphaFoldDB" id="A0A4R9FTP9"/>
<name>A0A4R9FTP9_9LEPT</name>
<dbReference type="Pfam" id="PF13801">
    <property type="entry name" value="Metal_resist"/>
    <property type="match status" value="1"/>
</dbReference>